<dbReference type="AlphaFoldDB" id="J4H3G4"/>
<keyword evidence="1" id="KW-0479">Metal-binding</keyword>
<feature type="region of interest" description="Disordered" evidence="4">
    <location>
        <begin position="192"/>
        <end position="211"/>
    </location>
</feature>
<evidence type="ECO:0000259" key="5">
    <source>
        <dbReference type="PROSITE" id="PS01358"/>
    </source>
</evidence>
<keyword evidence="7" id="KW-1185">Reference proteome</keyword>
<proteinExistence type="predicted"/>
<dbReference type="OrthoDB" id="448399at2759"/>
<dbReference type="GeneID" id="24098140"/>
<dbReference type="HOGENOM" id="CLU_014246_0_0_1"/>
<dbReference type="EMBL" id="HE797105">
    <property type="protein sequence ID" value="CCM03229.1"/>
    <property type="molecule type" value="Genomic_DNA"/>
</dbReference>
<feature type="compositionally biased region" description="Low complexity" evidence="4">
    <location>
        <begin position="279"/>
        <end position="293"/>
    </location>
</feature>
<keyword evidence="3" id="KW-0862">Zinc</keyword>
<accession>J4H3G4</accession>
<evidence type="ECO:0000256" key="3">
    <source>
        <dbReference type="ARBA" id="ARBA00022833"/>
    </source>
</evidence>
<evidence type="ECO:0000256" key="2">
    <source>
        <dbReference type="ARBA" id="ARBA00022771"/>
    </source>
</evidence>
<dbReference type="InterPro" id="IPR001876">
    <property type="entry name" value="Znf_RanBP2"/>
</dbReference>
<reference evidence="6 7" key="1">
    <citation type="journal article" date="2012" name="Appl. Environ. Microbiol.">
        <title>Short-read sequencing for genomic analysis of the brown rot fungus Fibroporia radiculosa.</title>
        <authorList>
            <person name="Tang J.D."/>
            <person name="Perkins A.D."/>
            <person name="Sonstegard T.S."/>
            <person name="Schroeder S.G."/>
            <person name="Burgess S.C."/>
            <person name="Diehl S.V."/>
        </authorList>
    </citation>
    <scope>NUCLEOTIDE SEQUENCE [LARGE SCALE GENOMIC DNA]</scope>
    <source>
        <strain evidence="6 7">TFFH 294</strain>
    </source>
</reference>
<feature type="compositionally biased region" description="Low complexity" evidence="4">
    <location>
        <begin position="196"/>
        <end position="211"/>
    </location>
</feature>
<dbReference type="Proteomes" id="UP000006352">
    <property type="component" value="Unassembled WGS sequence"/>
</dbReference>
<dbReference type="STRING" id="599839.J4H3G4"/>
<keyword evidence="2" id="KW-0863">Zinc-finger</keyword>
<dbReference type="SUPFAM" id="SSF90209">
    <property type="entry name" value="Ran binding protein zinc finger-like"/>
    <property type="match status" value="1"/>
</dbReference>
<evidence type="ECO:0000256" key="4">
    <source>
        <dbReference type="SAM" id="MobiDB-lite"/>
    </source>
</evidence>
<protein>
    <recommendedName>
        <fullName evidence="5">RanBP2-type domain-containing protein</fullName>
    </recommendedName>
</protein>
<dbReference type="PROSITE" id="PS01358">
    <property type="entry name" value="ZF_RANBP2_1"/>
    <property type="match status" value="1"/>
</dbReference>
<name>J4H3G4_9APHY</name>
<dbReference type="InterPro" id="IPR036443">
    <property type="entry name" value="Znf_RanBP2_sf"/>
</dbReference>
<dbReference type="RefSeq" id="XP_012182512.1">
    <property type="nucleotide sequence ID" value="XM_012327122.1"/>
</dbReference>
<gene>
    <name evidence="6" type="ORF">FIBRA_05354</name>
</gene>
<evidence type="ECO:0000313" key="7">
    <source>
        <dbReference type="Proteomes" id="UP000006352"/>
    </source>
</evidence>
<feature type="domain" description="RanBP2-type" evidence="5">
    <location>
        <begin position="125"/>
        <end position="144"/>
    </location>
</feature>
<dbReference type="GO" id="GO:0008270">
    <property type="term" value="F:zinc ion binding"/>
    <property type="evidence" value="ECO:0007669"/>
    <property type="project" value="UniProtKB-KW"/>
</dbReference>
<feature type="region of interest" description="Disordered" evidence="4">
    <location>
        <begin position="244"/>
        <end position="271"/>
    </location>
</feature>
<feature type="compositionally biased region" description="Polar residues" evidence="4">
    <location>
        <begin position="18"/>
        <end position="42"/>
    </location>
</feature>
<feature type="region of interest" description="Disordered" evidence="4">
    <location>
        <begin position="1"/>
        <end position="57"/>
    </location>
</feature>
<dbReference type="Gene3D" id="4.10.1060.10">
    <property type="entry name" value="Zinc finger, RanBP2-type"/>
    <property type="match status" value="1"/>
</dbReference>
<feature type="region of interest" description="Disordered" evidence="4">
    <location>
        <begin position="276"/>
        <end position="295"/>
    </location>
</feature>
<sequence length="359" mass="38960">MSPRFVAHPNDNMARSPYGTSNIHRLRTNSSPSCLPTTSDAQVSHAESKSNTYPLLTPSGRALSVGGRVQNVSGDPLSPCIMYWPDNEPLPEQGQIRPSGSVVITYPPIINTGNKGAAEKQPGDWICHKCHYLNWRRRKVCQTCFPYAEGNGDSISTAVQAERIALLENVLASQFERTMKPDQWSPVLMPREVPAPMSSRKPSSPVSPMSPMSPMLPPSFWAANLHRRASLGTGAQDHTIYQTTDHDVRSPVSNAPQPPVPTTPTTPLLPSFLQDIVQPPSLSPSTSTSSAELSLEDLDDATLRSSRLDGYGVNRPYSGSTSSFSLHGINSIWKFDGEESKALSATPANARPAAFMKQA</sequence>
<evidence type="ECO:0000256" key="1">
    <source>
        <dbReference type="ARBA" id="ARBA00022723"/>
    </source>
</evidence>
<organism evidence="6 7">
    <name type="scientific">Fibroporia radiculosa</name>
    <dbReference type="NCBI Taxonomy" id="599839"/>
    <lineage>
        <taxon>Eukaryota</taxon>
        <taxon>Fungi</taxon>
        <taxon>Dikarya</taxon>
        <taxon>Basidiomycota</taxon>
        <taxon>Agaricomycotina</taxon>
        <taxon>Agaricomycetes</taxon>
        <taxon>Polyporales</taxon>
        <taxon>Fibroporiaceae</taxon>
        <taxon>Fibroporia</taxon>
    </lineage>
</organism>
<dbReference type="InParanoid" id="J4H3G4"/>
<evidence type="ECO:0000313" key="6">
    <source>
        <dbReference type="EMBL" id="CCM03229.1"/>
    </source>
</evidence>